<gene>
    <name evidence="1" type="ORF">GGD41_004055</name>
</gene>
<organism evidence="1 2">
    <name type="scientific">Paraburkholderia bryophila</name>
    <dbReference type="NCBI Taxonomy" id="420952"/>
    <lineage>
        <taxon>Bacteria</taxon>
        <taxon>Pseudomonadati</taxon>
        <taxon>Pseudomonadota</taxon>
        <taxon>Betaproteobacteria</taxon>
        <taxon>Burkholderiales</taxon>
        <taxon>Burkholderiaceae</taxon>
        <taxon>Paraburkholderia</taxon>
    </lineage>
</organism>
<name>A0A7Y9W9Q2_9BURK</name>
<dbReference type="AlphaFoldDB" id="A0A7Y9W9Q2"/>
<dbReference type="RefSeq" id="WP_257031784.1">
    <property type="nucleotide sequence ID" value="NZ_JACCAU010000001.1"/>
</dbReference>
<accession>A0A7Y9W9Q2</accession>
<dbReference type="Proteomes" id="UP000572540">
    <property type="component" value="Unassembled WGS sequence"/>
</dbReference>
<comment type="caution">
    <text evidence="1">The sequence shown here is derived from an EMBL/GenBank/DDBJ whole genome shotgun (WGS) entry which is preliminary data.</text>
</comment>
<protein>
    <submittedName>
        <fullName evidence="1">Uncharacterized protein</fullName>
    </submittedName>
</protein>
<dbReference type="InterPro" id="IPR005358">
    <property type="entry name" value="Puta_zinc/iron-chelating_dom"/>
</dbReference>
<dbReference type="Pfam" id="PF03692">
    <property type="entry name" value="CxxCxxCC"/>
    <property type="match status" value="1"/>
</dbReference>
<sequence>MRLPLTLAEAAAWLARGGQMELLCEAIPWPVEPEAGNEQAAYKKARSAPTMSGTLPVRVSVLLVAAFAGPCPNLDADMRCRIYEQRPLVCRIYPAEINPFVPLAPENKGCPPEAWQHTPLQRHGVLVDETTRELVGESRRMSELEAAARVKLCLALGMNEAALANEGFVIYAPDSDALRTALEQIRTTPDAVVEAEPWTFVSNRAVTVETLLSVGATGRLSEPATDAHFRYHGYFPAEPA</sequence>
<reference evidence="1 2" key="1">
    <citation type="submission" date="2020-07" db="EMBL/GenBank/DDBJ databases">
        <title>Exploring microbial biodiversity for novel pathways involved in the catabolism of aromatic compounds derived from lignin.</title>
        <authorList>
            <person name="Elkins J."/>
        </authorList>
    </citation>
    <scope>NUCLEOTIDE SEQUENCE [LARGE SCALE GENOMIC DNA]</scope>
    <source>
        <strain evidence="1 2">H2C3B</strain>
    </source>
</reference>
<evidence type="ECO:0000313" key="1">
    <source>
        <dbReference type="EMBL" id="NYH16827.1"/>
    </source>
</evidence>
<evidence type="ECO:0000313" key="2">
    <source>
        <dbReference type="Proteomes" id="UP000572540"/>
    </source>
</evidence>
<dbReference type="EMBL" id="JACCAU010000001">
    <property type="protein sequence ID" value="NYH16827.1"/>
    <property type="molecule type" value="Genomic_DNA"/>
</dbReference>
<proteinExistence type="predicted"/>